<evidence type="ECO:0000313" key="2">
    <source>
        <dbReference type="Proteomes" id="UP000551709"/>
    </source>
</evidence>
<reference evidence="1" key="1">
    <citation type="journal article" date="2017" name="Syst. Appl. Microbiol.">
        <title>Soybeans inoculated with root zone soils of Canadian native legumes harbour diverse and novel Bradyrhizobium spp. that possess agricultural potential.</title>
        <authorList>
            <person name="Bromfield E.S.P."/>
            <person name="Cloutier S."/>
            <person name="Tambong J.T."/>
            <person name="Tran Thi T.V."/>
        </authorList>
    </citation>
    <scope>NUCLEOTIDE SEQUENCE</scope>
    <source>
        <strain evidence="1">1S5</strain>
    </source>
</reference>
<protein>
    <submittedName>
        <fullName evidence="1">Uncharacterized protein</fullName>
    </submittedName>
</protein>
<organism evidence="1 2">
    <name type="scientific">Bradyrhizobium barranii subsp. apii</name>
    <dbReference type="NCBI Taxonomy" id="2819348"/>
    <lineage>
        <taxon>Bacteria</taxon>
        <taxon>Pseudomonadati</taxon>
        <taxon>Pseudomonadota</taxon>
        <taxon>Alphaproteobacteria</taxon>
        <taxon>Hyphomicrobiales</taxon>
        <taxon>Nitrobacteraceae</taxon>
        <taxon>Bradyrhizobium</taxon>
        <taxon>Bradyrhizobium barranii</taxon>
    </lineage>
</organism>
<dbReference type="AlphaFoldDB" id="A0A8T5VLS5"/>
<gene>
    <name evidence="1" type="ORF">HAP41_0000022280</name>
</gene>
<accession>A0A8T5VLS5</accession>
<dbReference type="RefSeq" id="WP_166097055.1">
    <property type="nucleotide sequence ID" value="NZ_CP096255.1"/>
</dbReference>
<proteinExistence type="predicted"/>
<reference evidence="1" key="2">
    <citation type="submission" date="2022-04" db="EMBL/GenBank/DDBJ databases">
        <authorList>
            <person name="Bromfield E.S.P."/>
            <person name="Cloutier S."/>
        </authorList>
    </citation>
    <scope>NUCLEOTIDE SEQUENCE</scope>
    <source>
        <strain evidence="1">1S5</strain>
    </source>
</reference>
<name>A0A8T5VLS5_9BRAD</name>
<sequence>MARPDLLEIGIYSIPEAAELVGAPLASVRVWVEGHTGKQAPVIVNQLGRVGDKTAVSFANLMELRFIARFVKAGVHLREVRRIMAEARETLSHPHPFATKTVFKTDGRKIVAEIARRNGLMLVYDLRSKNYEIPSVVMKSLREDVVFDPQGEAIEWRPRPKIAPNVIVHPRIEFGHPVLKRINIPTDTIAKAVKVEGSAQFVADIFEISVRHVREAVKFEESLVIAA</sequence>
<evidence type="ECO:0000313" key="1">
    <source>
        <dbReference type="EMBL" id="UPT91411.1"/>
    </source>
</evidence>
<dbReference type="EMBL" id="CP096255">
    <property type="protein sequence ID" value="UPT91411.1"/>
    <property type="molecule type" value="Genomic_DNA"/>
</dbReference>
<dbReference type="Proteomes" id="UP000551709">
    <property type="component" value="Chromosome"/>
</dbReference>